<accession>A0A221WAK4</accession>
<organism evidence="1 2">
    <name type="scientific">Actinoalloteichus hoggarensis</name>
    <dbReference type="NCBI Taxonomy" id="1470176"/>
    <lineage>
        <taxon>Bacteria</taxon>
        <taxon>Bacillati</taxon>
        <taxon>Actinomycetota</taxon>
        <taxon>Actinomycetes</taxon>
        <taxon>Pseudonocardiales</taxon>
        <taxon>Pseudonocardiaceae</taxon>
        <taxon>Actinoalloteichus</taxon>
    </lineage>
</organism>
<sequence>MERSGLCANRFATGRQDRAPASSSIELCAAAGVDTRVVAPRTKKRVSAEVDILDILTECTTLLLVGVHGELMFVFSGSLAENDRCHRVTLLWSER</sequence>
<dbReference type="KEGG" id="ahg:AHOG_24620"/>
<dbReference type="Proteomes" id="UP000204221">
    <property type="component" value="Chromosome"/>
</dbReference>
<keyword evidence="2" id="KW-1185">Reference proteome</keyword>
<name>A0A221WAK4_9PSEU</name>
<dbReference type="EMBL" id="CP022521">
    <property type="protein sequence ID" value="ASO22529.1"/>
    <property type="molecule type" value="Genomic_DNA"/>
</dbReference>
<evidence type="ECO:0000313" key="1">
    <source>
        <dbReference type="EMBL" id="ASO22529.1"/>
    </source>
</evidence>
<gene>
    <name evidence="1" type="ORF">AHOG_24620</name>
</gene>
<proteinExistence type="predicted"/>
<evidence type="ECO:0000313" key="2">
    <source>
        <dbReference type="Proteomes" id="UP000204221"/>
    </source>
</evidence>
<reference evidence="1 2" key="1">
    <citation type="submission" date="2017-07" db="EMBL/GenBank/DDBJ databases">
        <title>Complete genome sequence of Actinoalloteichus hoggarensis DSM 45943, type strain of Actinoalloteichus hoggarensis.</title>
        <authorList>
            <person name="Ruckert C."/>
            <person name="Nouioui I."/>
            <person name="Willmese J."/>
            <person name="van Wezel G."/>
            <person name="Klenk H.-P."/>
            <person name="Kalinowski J."/>
            <person name="Zotchev S.B."/>
        </authorList>
    </citation>
    <scope>NUCLEOTIDE SEQUENCE [LARGE SCALE GENOMIC DNA]</scope>
    <source>
        <strain evidence="1 2">DSM 45943</strain>
    </source>
</reference>
<protein>
    <submittedName>
        <fullName evidence="1">Uncharacterized protein</fullName>
    </submittedName>
</protein>
<dbReference type="AlphaFoldDB" id="A0A221WAK4"/>